<organism evidence="6 7">
    <name type="scientific">Saccharibacillus brassicae</name>
    <dbReference type="NCBI Taxonomy" id="2583377"/>
    <lineage>
        <taxon>Bacteria</taxon>
        <taxon>Bacillati</taxon>
        <taxon>Bacillota</taxon>
        <taxon>Bacilli</taxon>
        <taxon>Bacillales</taxon>
        <taxon>Paenibacillaceae</taxon>
        <taxon>Saccharibacillus</taxon>
    </lineage>
</organism>
<dbReference type="InterPro" id="IPR047057">
    <property type="entry name" value="MerR_fam"/>
</dbReference>
<evidence type="ECO:0000256" key="2">
    <source>
        <dbReference type="ARBA" id="ARBA00023015"/>
    </source>
</evidence>
<keyword evidence="4" id="KW-0804">Transcription</keyword>
<feature type="domain" description="HTH merR-type" evidence="5">
    <location>
        <begin position="128"/>
        <end position="197"/>
    </location>
</feature>
<dbReference type="GO" id="GO:0003700">
    <property type="term" value="F:DNA-binding transcription factor activity"/>
    <property type="evidence" value="ECO:0007669"/>
    <property type="project" value="InterPro"/>
</dbReference>
<protein>
    <submittedName>
        <fullName evidence="6">MerR family transcriptional regulator</fullName>
    </submittedName>
</protein>
<dbReference type="RefSeq" id="WP_141449820.1">
    <property type="nucleotide sequence ID" value="NZ_CP041217.1"/>
</dbReference>
<reference evidence="6 7" key="1">
    <citation type="submission" date="2019-06" db="EMBL/GenBank/DDBJ databases">
        <title>Saccharibacillus brassicae sp. nov., an endophytic bacterium isolated from Chinese cabbage seeds (Brassica pekinensis).</title>
        <authorList>
            <person name="Jiang L."/>
            <person name="Lee J."/>
            <person name="Kim S.W."/>
        </authorList>
    </citation>
    <scope>NUCLEOTIDE SEQUENCE [LARGE SCALE GENOMIC DNA]</scope>
    <source>
        <strain evidence="7">KCTC 43072 / ATSA2</strain>
    </source>
</reference>
<evidence type="ECO:0000313" key="6">
    <source>
        <dbReference type="EMBL" id="QDH23283.1"/>
    </source>
</evidence>
<dbReference type="InterPro" id="IPR000551">
    <property type="entry name" value="MerR-type_HTH_dom"/>
</dbReference>
<evidence type="ECO:0000256" key="1">
    <source>
        <dbReference type="ARBA" id="ARBA00022491"/>
    </source>
</evidence>
<dbReference type="KEGG" id="saca:FFV09_21895"/>
<keyword evidence="1" id="KW-0678">Repressor</keyword>
<keyword evidence="7" id="KW-1185">Reference proteome</keyword>
<evidence type="ECO:0000256" key="4">
    <source>
        <dbReference type="ARBA" id="ARBA00023163"/>
    </source>
</evidence>
<dbReference type="OrthoDB" id="122388at2"/>
<dbReference type="PANTHER" id="PTHR30204">
    <property type="entry name" value="REDOX-CYCLING DRUG-SENSING TRANSCRIPTIONAL ACTIVATOR SOXR"/>
    <property type="match status" value="1"/>
</dbReference>
<dbReference type="Gene3D" id="1.10.1660.10">
    <property type="match status" value="2"/>
</dbReference>
<dbReference type="AlphaFoldDB" id="A0A4Y6UZX2"/>
<keyword evidence="3" id="KW-0238">DNA-binding</keyword>
<keyword evidence="2" id="KW-0805">Transcription regulation</keyword>
<dbReference type="Proteomes" id="UP000316968">
    <property type="component" value="Chromosome"/>
</dbReference>
<proteinExistence type="predicted"/>
<dbReference type="SMART" id="SM00422">
    <property type="entry name" value="HTH_MERR"/>
    <property type="match status" value="2"/>
</dbReference>
<dbReference type="EMBL" id="CP041217">
    <property type="protein sequence ID" value="QDH23283.1"/>
    <property type="molecule type" value="Genomic_DNA"/>
</dbReference>
<dbReference type="GO" id="GO:0003677">
    <property type="term" value="F:DNA binding"/>
    <property type="evidence" value="ECO:0007669"/>
    <property type="project" value="UniProtKB-KW"/>
</dbReference>
<dbReference type="Pfam" id="PF00376">
    <property type="entry name" value="MerR"/>
    <property type="match status" value="1"/>
</dbReference>
<dbReference type="PANTHER" id="PTHR30204:SF69">
    <property type="entry name" value="MERR-FAMILY TRANSCRIPTIONAL REGULATOR"/>
    <property type="match status" value="1"/>
</dbReference>
<evidence type="ECO:0000259" key="5">
    <source>
        <dbReference type="PROSITE" id="PS50937"/>
    </source>
</evidence>
<gene>
    <name evidence="6" type="ORF">FFV09_21895</name>
</gene>
<dbReference type="Pfam" id="PF13411">
    <property type="entry name" value="MerR_1"/>
    <property type="match status" value="1"/>
</dbReference>
<dbReference type="PROSITE" id="PS00552">
    <property type="entry name" value="HTH_MERR_1"/>
    <property type="match status" value="1"/>
</dbReference>
<accession>A0A4Y6UZX2</accession>
<evidence type="ECO:0000256" key="3">
    <source>
        <dbReference type="ARBA" id="ARBA00023125"/>
    </source>
</evidence>
<dbReference type="SUPFAM" id="SSF46955">
    <property type="entry name" value="Putative DNA-binding domain"/>
    <property type="match status" value="2"/>
</dbReference>
<evidence type="ECO:0000313" key="7">
    <source>
        <dbReference type="Proteomes" id="UP000316968"/>
    </source>
</evidence>
<name>A0A4Y6UZX2_SACBS</name>
<sequence length="249" mass="28293">MTDSRSAVDRWTPKQAAEALGVSTTTLRSYERQHLIPDVPRIGAGRRLYGQIHLQAFRSLRALLAAYSIPTAYSVMRLIREQQIGEALWALNAEQAQIQAENSRLTEMMRLIERTDFSAYNGRRITDCMSIGEVSQIAGVNPSAVRHWEKEGLIRPRRHPQSGYRQFAPRELRRIIVISSLRQTVYFIEAIRQLLDDLDTGNLPAVEQSFRIALEKLNARLARQYAAISELMAYIGMLENEVHAPHAPA</sequence>
<feature type="domain" description="HTH merR-type" evidence="5">
    <location>
        <begin position="10"/>
        <end position="63"/>
    </location>
</feature>
<dbReference type="PROSITE" id="PS50937">
    <property type="entry name" value="HTH_MERR_2"/>
    <property type="match status" value="2"/>
</dbReference>
<dbReference type="InterPro" id="IPR009061">
    <property type="entry name" value="DNA-bd_dom_put_sf"/>
</dbReference>